<dbReference type="RefSeq" id="WP_238707710.1">
    <property type="nucleotide sequence ID" value="NZ_BKBW01000006.1"/>
</dbReference>
<evidence type="ECO:0000313" key="2">
    <source>
        <dbReference type="Proteomes" id="UP000323105"/>
    </source>
</evidence>
<dbReference type="EMBL" id="BKBW01000006">
    <property type="protein sequence ID" value="GEQ76320.1"/>
    <property type="molecule type" value="Genomic_DNA"/>
</dbReference>
<reference evidence="1 2" key="1">
    <citation type="journal article" date="2019" name="Microbiol. Resour. Announc.">
        <title>Draft Genome Sequence of Comamonas testosteroni TA441, a Bacterium That Has a Cryptic Phenol Degradation Gene Cluster.</title>
        <authorList>
            <person name="Arai H."/>
            <person name="Ishii M."/>
        </authorList>
    </citation>
    <scope>NUCLEOTIDE SEQUENCE [LARGE SCALE GENOMIC DNA]</scope>
    <source>
        <strain evidence="1 2">TA441</strain>
    </source>
</reference>
<dbReference type="Proteomes" id="UP000323105">
    <property type="component" value="Unassembled WGS sequence"/>
</dbReference>
<gene>
    <name evidence="1" type="ORF">CTTA_3325</name>
</gene>
<comment type="caution">
    <text evidence="1">The sequence shown here is derived from an EMBL/GenBank/DDBJ whole genome shotgun (WGS) entry which is preliminary data.</text>
</comment>
<accession>A0A5A7MFQ6</accession>
<protein>
    <submittedName>
        <fullName evidence="1">Uncharacterized protein</fullName>
    </submittedName>
</protein>
<dbReference type="AlphaFoldDB" id="A0A5A7MFQ6"/>
<evidence type="ECO:0000313" key="1">
    <source>
        <dbReference type="EMBL" id="GEQ76320.1"/>
    </source>
</evidence>
<name>A0A5A7MFQ6_COMTE</name>
<organism evidence="1 2">
    <name type="scientific">Comamonas testosteroni</name>
    <name type="common">Pseudomonas testosteroni</name>
    <dbReference type="NCBI Taxonomy" id="285"/>
    <lineage>
        <taxon>Bacteria</taxon>
        <taxon>Pseudomonadati</taxon>
        <taxon>Pseudomonadota</taxon>
        <taxon>Betaproteobacteria</taxon>
        <taxon>Burkholderiales</taxon>
        <taxon>Comamonadaceae</taxon>
        <taxon>Comamonas</taxon>
    </lineage>
</organism>
<proteinExistence type="predicted"/>
<sequence length="49" mass="5530">MLNQPKVRQTLEMDGGKVQILDSAAYSQAFGQELKFTETMMRRIGLQAV</sequence>